<dbReference type="Pfam" id="PF00271">
    <property type="entry name" value="Helicase_C"/>
    <property type="match status" value="1"/>
</dbReference>
<dbReference type="InterPro" id="IPR001650">
    <property type="entry name" value="Helicase_C-like"/>
</dbReference>
<keyword evidence="1" id="KW-0175">Coiled coil</keyword>
<evidence type="ECO:0000313" key="4">
    <source>
        <dbReference type="EMBL" id="MFD1702925.1"/>
    </source>
</evidence>
<protein>
    <submittedName>
        <fullName evidence="4">DEAD/DEAH box helicase family protein</fullName>
    </submittedName>
</protein>
<comment type="caution">
    <text evidence="4">The sequence shown here is derived from an EMBL/GenBank/DDBJ whole genome shotgun (WGS) entry which is preliminary data.</text>
</comment>
<dbReference type="InterPro" id="IPR050742">
    <property type="entry name" value="Helicase_Restrict-Modif_Enz"/>
</dbReference>
<dbReference type="CDD" id="cd18799">
    <property type="entry name" value="SF2_C_EcoAI-like"/>
    <property type="match status" value="1"/>
</dbReference>
<dbReference type="InterPro" id="IPR006935">
    <property type="entry name" value="Helicase/UvrB_N"/>
</dbReference>
<dbReference type="InterPro" id="IPR014001">
    <property type="entry name" value="Helicase_ATP-bd"/>
</dbReference>
<evidence type="ECO:0000313" key="5">
    <source>
        <dbReference type="Proteomes" id="UP001597308"/>
    </source>
</evidence>
<dbReference type="PANTHER" id="PTHR47396">
    <property type="entry name" value="TYPE I RESTRICTION ENZYME ECOKI R PROTEIN"/>
    <property type="match status" value="1"/>
</dbReference>
<evidence type="ECO:0000259" key="2">
    <source>
        <dbReference type="PROSITE" id="PS51192"/>
    </source>
</evidence>
<name>A0ABW4KA15_9HYPH</name>
<dbReference type="Pfam" id="PF08463">
    <property type="entry name" value="EcoEI_R_C"/>
    <property type="match status" value="1"/>
</dbReference>
<dbReference type="Proteomes" id="UP001597308">
    <property type="component" value="Unassembled WGS sequence"/>
</dbReference>
<dbReference type="PANTHER" id="PTHR47396:SF1">
    <property type="entry name" value="ATP-DEPENDENT HELICASE IRC3-RELATED"/>
    <property type="match status" value="1"/>
</dbReference>
<accession>A0ABW4KA15</accession>
<keyword evidence="4" id="KW-0067">ATP-binding</keyword>
<dbReference type="InterPro" id="IPR013670">
    <property type="entry name" value="EcoEI_R_C_dom"/>
</dbReference>
<dbReference type="EMBL" id="JBHUER010000004">
    <property type="protein sequence ID" value="MFD1702925.1"/>
    <property type="molecule type" value="Genomic_DNA"/>
</dbReference>
<feature type="domain" description="Helicase ATP-binding" evidence="2">
    <location>
        <begin position="364"/>
        <end position="521"/>
    </location>
</feature>
<dbReference type="SMART" id="SM00487">
    <property type="entry name" value="DEXDc"/>
    <property type="match status" value="1"/>
</dbReference>
<dbReference type="SUPFAM" id="SSF52540">
    <property type="entry name" value="P-loop containing nucleoside triphosphate hydrolases"/>
    <property type="match status" value="2"/>
</dbReference>
<keyword evidence="5" id="KW-1185">Reference proteome</keyword>
<dbReference type="Gene3D" id="3.40.50.300">
    <property type="entry name" value="P-loop containing nucleotide triphosphate hydrolases"/>
    <property type="match status" value="2"/>
</dbReference>
<feature type="domain" description="Helicase C-terminal" evidence="3">
    <location>
        <begin position="595"/>
        <end position="751"/>
    </location>
</feature>
<feature type="coiled-coil region" evidence="1">
    <location>
        <begin position="168"/>
        <end position="195"/>
    </location>
</feature>
<keyword evidence="4" id="KW-0378">Hydrolase</keyword>
<dbReference type="InterPro" id="IPR027417">
    <property type="entry name" value="P-loop_NTPase"/>
</dbReference>
<dbReference type="Gene3D" id="3.90.1570.30">
    <property type="match status" value="1"/>
</dbReference>
<dbReference type="PROSITE" id="PS51194">
    <property type="entry name" value="HELICASE_CTER"/>
    <property type="match status" value="1"/>
</dbReference>
<organism evidence="4 5">
    <name type="scientific">Methylopila henanensis</name>
    <dbReference type="NCBI Taxonomy" id="873516"/>
    <lineage>
        <taxon>Bacteria</taxon>
        <taxon>Pseudomonadati</taxon>
        <taxon>Pseudomonadota</taxon>
        <taxon>Alphaproteobacteria</taxon>
        <taxon>Hyphomicrobiales</taxon>
        <taxon>Methylopilaceae</taxon>
        <taxon>Methylopila</taxon>
    </lineage>
</organism>
<keyword evidence="4" id="KW-0547">Nucleotide-binding</keyword>
<dbReference type="Pfam" id="PF04851">
    <property type="entry name" value="ResIII"/>
    <property type="match status" value="1"/>
</dbReference>
<dbReference type="PROSITE" id="PS51192">
    <property type="entry name" value="HELICASE_ATP_BIND_1"/>
    <property type="match status" value="1"/>
</dbReference>
<keyword evidence="4" id="KW-0347">Helicase</keyword>
<dbReference type="RefSeq" id="WP_378798649.1">
    <property type="nucleotide sequence ID" value="NZ_JBHUER010000004.1"/>
</dbReference>
<evidence type="ECO:0000256" key="1">
    <source>
        <dbReference type="SAM" id="Coils"/>
    </source>
</evidence>
<dbReference type="GO" id="GO:0004386">
    <property type="term" value="F:helicase activity"/>
    <property type="evidence" value="ECO:0007669"/>
    <property type="project" value="UniProtKB-KW"/>
</dbReference>
<evidence type="ECO:0000259" key="3">
    <source>
        <dbReference type="PROSITE" id="PS51194"/>
    </source>
</evidence>
<sequence length="1136" mass="126720">MSNFAFLAAEFPHVHEAAAEAEKQAAASPTAAAFFAGKAVEVAVKWAFRNDPGLTLPYQDNISALLHEPSFKRLSGPAVFAKAKYINTLRNRAVHEERTISPGDAAGAVKELFHVCFWLARTYARGKRPADGLAFDSGALTRKDDVVKRAFAHIQQQQKALEDKDGELTKLLASRAELDDELKRLRAEVEAARKANAAVPDSHDYKEAETRDRFIDLLLKEAGWTLERPEDVEFEVSGMPSASGVGFVDYVLWGLDGKPLGLVEAKATKHSAQKGRQQAKLYADALEARFGQRPVIFLSNGYEHWIWDDTRSPPREIGGFYKRDELELAIQRRTSRKTLAETKLNLKIAGRPYQQRAIRAMAKSFEEHSERKGLLVMATGSGKTRTVVSLIDLLMRAGWVKRVLFLADRVSLVRQAVNAFKAHLPDSAPVNLGTEKTVEGRVFLSTYPTMMNLIDGKADGKRAFGPGHFDLVVIDEAHRSVYQRYRAIFEYFDSFLVGLTATPREDVDHDTYALFDLEDGVPTDAYSLDEAVRDGHLVPPEAISVPLKIIRSGLRYDDLSDDEKNQWDMLEWGEDEIPDSVEAAEINKRLFNEDTVDQVIAHFMEKGVKVEGGDRLGKTIVFAKNQAHAEFIEERFNAAYPEHAGHFVRVVTYKTDYAQSLIDDFSEKSKAPHVAISVDMLDTGIDVPEVVNLVFFKAVRSKTKFWQMMGRGTRLCPDLFGPGEDKSFFRVFDYCANLEFFGADPEMKDPGAAPSLSERLFAARLDLVRALDEKRAKVDGMAEEPAPYDAGDGAPPTEDEVRADAVAQLRETIAGMNLDNFVVRQRRRTVEKYLKLDAWISIDADAREELVDQVAPLPTAKRHGTDEAKRFDLLMFQLELALLKGSKRFAALKTQLLEIASALEAQTAIPGIAAQAALIEEIQTDPWWEGVTVPLLELVRLRLRDLIQHMEKQKRKIVYSDFADEIGEGVEHGLPQVGEVDFVRFKAKARAFLKKHEDHIALHKLRQGKPLTAIDLGELEAMLLDAGIGGSETIERARETSSGFGGFVRSLVGLDRQIVQQAFAEFIADGSSSKEQIEFIGLVVDHLTERGTMEPGLLYESPFTDVAPQGPDQVFDGPRIDRLIKVIEDLNQSAVA</sequence>
<reference evidence="5" key="1">
    <citation type="journal article" date="2019" name="Int. J. Syst. Evol. Microbiol.">
        <title>The Global Catalogue of Microorganisms (GCM) 10K type strain sequencing project: providing services to taxonomists for standard genome sequencing and annotation.</title>
        <authorList>
            <consortium name="The Broad Institute Genomics Platform"/>
            <consortium name="The Broad Institute Genome Sequencing Center for Infectious Disease"/>
            <person name="Wu L."/>
            <person name="Ma J."/>
        </authorList>
    </citation>
    <scope>NUCLEOTIDE SEQUENCE [LARGE SCALE GENOMIC DNA]</scope>
    <source>
        <strain evidence="5">KCTC 23707</strain>
    </source>
</reference>
<proteinExistence type="predicted"/>
<dbReference type="CDD" id="cd18032">
    <property type="entry name" value="DEXHc_RE_I_III_res"/>
    <property type="match status" value="1"/>
</dbReference>
<gene>
    <name evidence="4" type="ORF">ACFSCV_07895</name>
</gene>